<dbReference type="GO" id="GO:0005737">
    <property type="term" value="C:cytoplasm"/>
    <property type="evidence" value="ECO:0007669"/>
    <property type="project" value="TreeGrafter"/>
</dbReference>
<dbReference type="PANTHER" id="PTHR43735">
    <property type="entry name" value="APOPTOSIS-INDUCING FACTOR 1"/>
    <property type="match status" value="1"/>
</dbReference>
<dbReference type="Pfam" id="PF07992">
    <property type="entry name" value="Pyr_redox_2"/>
    <property type="match status" value="1"/>
</dbReference>
<dbReference type="AlphaFoldDB" id="A0AAD3CEP7"/>
<evidence type="ECO:0000256" key="4">
    <source>
        <dbReference type="ARBA" id="ARBA00023002"/>
    </source>
</evidence>
<proteinExistence type="inferred from homology"/>
<evidence type="ECO:0000259" key="5">
    <source>
        <dbReference type="Pfam" id="PF07992"/>
    </source>
</evidence>
<dbReference type="PANTHER" id="PTHR43735:SF3">
    <property type="entry name" value="FERROPTOSIS SUPPRESSOR PROTEIN 1"/>
    <property type="match status" value="1"/>
</dbReference>
<protein>
    <recommendedName>
        <fullName evidence="5">FAD/NAD(P)-binding domain-containing protein</fullName>
    </recommendedName>
</protein>
<keyword evidence="4" id="KW-0560">Oxidoreductase</keyword>
<evidence type="ECO:0000256" key="2">
    <source>
        <dbReference type="ARBA" id="ARBA00022630"/>
    </source>
</evidence>
<comment type="caution">
    <text evidence="6">The sequence shown here is derived from an EMBL/GenBank/DDBJ whole genome shotgun (WGS) entry which is preliminary data.</text>
</comment>
<dbReference type="PRINTS" id="PR00411">
    <property type="entry name" value="PNDRDTASEI"/>
</dbReference>
<evidence type="ECO:0000256" key="3">
    <source>
        <dbReference type="ARBA" id="ARBA00022827"/>
    </source>
</evidence>
<dbReference type="GO" id="GO:0004174">
    <property type="term" value="F:electron-transferring-flavoprotein dehydrogenase activity"/>
    <property type="evidence" value="ECO:0007669"/>
    <property type="project" value="TreeGrafter"/>
</dbReference>
<keyword evidence="7" id="KW-1185">Reference proteome</keyword>
<dbReference type="EMBL" id="BLLK01000019">
    <property type="protein sequence ID" value="GFH44468.1"/>
    <property type="molecule type" value="Genomic_DNA"/>
</dbReference>
<reference evidence="6 7" key="1">
    <citation type="journal article" date="2021" name="Sci. Rep.">
        <title>The genome of the diatom Chaetoceros tenuissimus carries an ancient integrated fragment of an extant virus.</title>
        <authorList>
            <person name="Hongo Y."/>
            <person name="Kimura K."/>
            <person name="Takaki Y."/>
            <person name="Yoshida Y."/>
            <person name="Baba S."/>
            <person name="Kobayashi G."/>
            <person name="Nagasaki K."/>
            <person name="Hano T."/>
            <person name="Tomaru Y."/>
        </authorList>
    </citation>
    <scope>NUCLEOTIDE SEQUENCE [LARGE SCALE GENOMIC DNA]</scope>
    <source>
        <strain evidence="6 7">NIES-3715</strain>
    </source>
</reference>
<evidence type="ECO:0000313" key="6">
    <source>
        <dbReference type="EMBL" id="GFH44468.1"/>
    </source>
</evidence>
<name>A0AAD3CEP7_9STRA</name>
<evidence type="ECO:0000313" key="7">
    <source>
        <dbReference type="Proteomes" id="UP001054902"/>
    </source>
</evidence>
<dbReference type="SUPFAM" id="SSF51905">
    <property type="entry name" value="FAD/NAD(P)-binding domain"/>
    <property type="match status" value="1"/>
</dbReference>
<feature type="domain" description="FAD/NAD(P)-binding" evidence="5">
    <location>
        <begin position="3"/>
        <end position="322"/>
    </location>
</feature>
<accession>A0AAD3CEP7</accession>
<gene>
    <name evidence="6" type="ORF">CTEN210_00942</name>
</gene>
<sequence>MVHIAVIGGGPGGIAFAQQLSKSLSSSSSFSFPFCKVGTILDVQITVFEKREFFFHAPGALRAMVDNSYTPKVLIPFDKVFEGYPNVELKFASVDRIDYDTKTIHYVSNNQEDTLTNMRYDYLVLATGSSSSSPSKPSASITTSKQMMDAFTSTADNIQKSDRILIVGGGVVGIELAGELRYTYPDKKIILLDSHGELLSRQNVPKLREPVKKILLDHDIELHFNERIKRTDKMGINQFGTQTITTESGLELEVDAILWSIGMKPNVELMTDSECISNNRFIKVKPNLEVDSTKEKYQKVYVIGDASNHPTPKLLFWAMQQGQHLAKNLASLIQSNGQTEMTEFTALSSEILVIPFGPEGGISQLPLFGGLVVGNYPTKLIKSKDLMADMFWTMMNQEIPE</sequence>
<dbReference type="GO" id="GO:0050660">
    <property type="term" value="F:flavin adenine dinucleotide binding"/>
    <property type="evidence" value="ECO:0007669"/>
    <property type="project" value="TreeGrafter"/>
</dbReference>
<keyword evidence="2" id="KW-0285">Flavoprotein</keyword>
<organism evidence="6 7">
    <name type="scientific">Chaetoceros tenuissimus</name>
    <dbReference type="NCBI Taxonomy" id="426638"/>
    <lineage>
        <taxon>Eukaryota</taxon>
        <taxon>Sar</taxon>
        <taxon>Stramenopiles</taxon>
        <taxon>Ochrophyta</taxon>
        <taxon>Bacillariophyta</taxon>
        <taxon>Coscinodiscophyceae</taxon>
        <taxon>Chaetocerotophycidae</taxon>
        <taxon>Chaetocerotales</taxon>
        <taxon>Chaetocerotaceae</taxon>
        <taxon>Chaetoceros</taxon>
    </lineage>
</organism>
<keyword evidence="3" id="KW-0274">FAD</keyword>
<dbReference type="Proteomes" id="UP001054902">
    <property type="component" value="Unassembled WGS sequence"/>
</dbReference>
<dbReference type="PRINTS" id="PR00368">
    <property type="entry name" value="FADPNR"/>
</dbReference>
<dbReference type="InterPro" id="IPR036188">
    <property type="entry name" value="FAD/NAD-bd_sf"/>
</dbReference>
<dbReference type="InterPro" id="IPR023753">
    <property type="entry name" value="FAD/NAD-binding_dom"/>
</dbReference>
<evidence type="ECO:0000256" key="1">
    <source>
        <dbReference type="ARBA" id="ARBA00006442"/>
    </source>
</evidence>
<dbReference type="Gene3D" id="3.50.50.100">
    <property type="match status" value="1"/>
</dbReference>
<comment type="similarity">
    <text evidence="1">Belongs to the FAD-dependent oxidoreductase family.</text>
</comment>